<sequence length="90" mass="9773">MKAGRYRTVDVPLYRTGDVEALLERPDVDWEAVRACPKGEKSPLLEIVGGRQITRAQAIRSFLQWYGAGEEQPAPDHVQGGLLVGTAPGG</sequence>
<dbReference type="EMBL" id="CAACYE010000005">
    <property type="protein sequence ID" value="VFA84937.1"/>
    <property type="molecule type" value="Genomic_DNA"/>
</dbReference>
<gene>
    <name evidence="1" type="ORF">NCTC1935_02771</name>
</gene>
<organism evidence="1">
    <name type="scientific">Nocardia farcinica</name>
    <dbReference type="NCBI Taxonomy" id="37329"/>
    <lineage>
        <taxon>Bacteria</taxon>
        <taxon>Bacillati</taxon>
        <taxon>Actinomycetota</taxon>
        <taxon>Actinomycetes</taxon>
        <taxon>Mycobacteriales</taxon>
        <taxon>Nocardiaceae</taxon>
        <taxon>Nocardia</taxon>
    </lineage>
</organism>
<reference evidence="1" key="1">
    <citation type="submission" date="2019-02" db="EMBL/GenBank/DDBJ databases">
        <authorList>
            <consortium name="Pathogen Informatics"/>
        </authorList>
    </citation>
    <scope>NUCLEOTIDE SEQUENCE</scope>
    <source>
        <strain evidence="1">3012STDY6733949</strain>
    </source>
</reference>
<dbReference type="AlphaFoldDB" id="A0A449GGN7"/>
<proteinExistence type="predicted"/>
<accession>A0A449GGN7</accession>
<protein>
    <submittedName>
        <fullName evidence="1">Uncharacterized protein</fullName>
    </submittedName>
</protein>
<dbReference type="RefSeq" id="WP_137353292.1">
    <property type="nucleotide sequence ID" value="NZ_CAACYE020000001.1"/>
</dbReference>
<name>A0A449GGN7_NOCFR</name>
<evidence type="ECO:0000313" key="1">
    <source>
        <dbReference type="EMBL" id="VFA84937.1"/>
    </source>
</evidence>